<evidence type="ECO:0000313" key="1">
    <source>
        <dbReference type="EMBL" id="AXJ01710.1"/>
    </source>
</evidence>
<proteinExistence type="predicted"/>
<accession>A0A345UMK8</accession>
<evidence type="ECO:0000313" key="2">
    <source>
        <dbReference type="Proteomes" id="UP000254808"/>
    </source>
</evidence>
<reference evidence="1 2" key="1">
    <citation type="submission" date="2018-03" db="EMBL/GenBank/DDBJ databases">
        <title>Phenotypic and genomic properties of Cyclonatronum proteinivorum gen. nov., sp. nov., a haloalkaliphilic bacteroidete from soda lakes possessing Na+-translocating rhodopsin.</title>
        <authorList>
            <person name="Toshchakov S.V."/>
            <person name="Korzhenkov A."/>
            <person name="Samarov N.I."/>
            <person name="Kublanov I.V."/>
            <person name="Muntyan M.S."/>
            <person name="Sorokin D.Y."/>
        </authorList>
    </citation>
    <scope>NUCLEOTIDE SEQUENCE [LARGE SCALE GENOMIC DNA]</scope>
    <source>
        <strain evidence="1 2">Omega</strain>
    </source>
</reference>
<dbReference type="AlphaFoldDB" id="A0A345UMK8"/>
<gene>
    <name evidence="1" type="ORF">CYPRO_2468</name>
</gene>
<dbReference type="EMBL" id="CP027806">
    <property type="protein sequence ID" value="AXJ01710.1"/>
    <property type="molecule type" value="Genomic_DNA"/>
</dbReference>
<dbReference type="Proteomes" id="UP000254808">
    <property type="component" value="Chromosome"/>
</dbReference>
<keyword evidence="2" id="KW-1185">Reference proteome</keyword>
<organism evidence="1 2">
    <name type="scientific">Cyclonatronum proteinivorum</name>
    <dbReference type="NCBI Taxonomy" id="1457365"/>
    <lineage>
        <taxon>Bacteria</taxon>
        <taxon>Pseudomonadati</taxon>
        <taxon>Balneolota</taxon>
        <taxon>Balneolia</taxon>
        <taxon>Balneolales</taxon>
        <taxon>Cyclonatronaceae</taxon>
        <taxon>Cyclonatronum</taxon>
    </lineage>
</organism>
<protein>
    <submittedName>
        <fullName evidence="1">Uncharacterized protein</fullName>
    </submittedName>
</protein>
<name>A0A345UMK8_9BACT</name>
<sequence length="151" mass="16839">MRWFAAVILFQKTKTGHHVLVERRRRGSDSGGEGTGDWVWEVNICLGVCGLPSHSLRTFPTPRAMAFRGVPGVRARHTPPVRCAHPGTPLKRGILRFLRRRYIVVSLRFTFSDQTRGLRSLIPRDPSTPLRSAQDDRGAGVQTARLAAPGF</sequence>
<dbReference type="KEGG" id="cprv:CYPRO_2468"/>